<feature type="region of interest" description="Disordered" evidence="2">
    <location>
        <begin position="667"/>
        <end position="691"/>
    </location>
</feature>
<organism evidence="4 5">
    <name type="scientific">Blautia producta</name>
    <dbReference type="NCBI Taxonomy" id="33035"/>
    <lineage>
        <taxon>Bacteria</taxon>
        <taxon>Bacillati</taxon>
        <taxon>Bacillota</taxon>
        <taxon>Clostridia</taxon>
        <taxon>Lachnospirales</taxon>
        <taxon>Lachnospiraceae</taxon>
        <taxon>Blautia</taxon>
    </lineage>
</organism>
<feature type="coiled-coil region" evidence="1">
    <location>
        <begin position="555"/>
        <end position="582"/>
    </location>
</feature>
<dbReference type="PROSITE" id="PS51688">
    <property type="entry name" value="ICA"/>
    <property type="match status" value="1"/>
</dbReference>
<dbReference type="EMBL" id="CP035945">
    <property type="protein sequence ID" value="QBF00041.1"/>
    <property type="molecule type" value="Genomic_DNA"/>
</dbReference>
<evidence type="ECO:0000259" key="3">
    <source>
        <dbReference type="PROSITE" id="PS51688"/>
    </source>
</evidence>
<dbReference type="Proteomes" id="UP000289794">
    <property type="component" value="Chromosome"/>
</dbReference>
<dbReference type="PANTHER" id="PTHR24637:SF417">
    <property type="entry name" value="COL_CUTICLE_N DOMAIN-CONTAINING PROTEIN"/>
    <property type="match status" value="1"/>
</dbReference>
<feature type="domain" description="Peptidase S74" evidence="3">
    <location>
        <begin position="1438"/>
        <end position="1532"/>
    </location>
</feature>
<dbReference type="InterPro" id="IPR030392">
    <property type="entry name" value="S74_ICA"/>
</dbReference>
<dbReference type="KEGG" id="bpro:PMF13cell1_05637"/>
<evidence type="ECO:0000313" key="4">
    <source>
        <dbReference type="EMBL" id="QBF00041.1"/>
    </source>
</evidence>
<dbReference type="Pfam" id="PF13884">
    <property type="entry name" value="Peptidase_S74"/>
    <property type="match status" value="1"/>
</dbReference>
<proteinExistence type="predicted"/>
<feature type="coiled-coil region" evidence="1">
    <location>
        <begin position="403"/>
        <end position="434"/>
    </location>
</feature>
<sequence>MQKVSVDFIKELNNDNRDYIIECKILLSDNTELYVDNTNLWSDSFKIDDAVSNPGKFDIGAVITNKLTFTLNNIYDEYTEYDFTDAVVKNVRVGLILPDETEEYVKKGEYTVDETSYNGSLITLECLDNMSKLDKSYKESKLVYPATIGTIVRDVCTVCGVALNTFEFPNHTYTVQERPSDEALTFRQVLNWCAQISGCFARCNAEGKLEIKWFQTSILEDNLEGGTFDPGTPKYETGDAADGGKFNPWSQGDSYNGGTFQDFLSTHHFISYTNPEISTDDVIITGVAVKEYSPDADKDEIIPYLTGTEGYVLSIEENRFIPPGRGQEVASYLRSRLIGLRFRPLSFSCLSDPTVEAGDVGFFTDRKCKTYKFLVTNTVFSSGNYQTVTCDAQTPARNKATRYSAATQAYVELRKQIRKERTEREKALEELSNRLASSSGLYTTVETAESGGKIFYMHDRPKLADSNIVWKMNAEAWGVSTDGGKTWNGGMTVDGDVIVRILTTIGVNASWIDTGRISVKDKDGNVIFLVDMDTKEVVISGDSVRIGGKSVTKAIEEANIAANKALQEAEKMRALNIQLENDAHVVPTDSDGNNGKYTGCDTTVYVLWGQTDISADIPITVSKSAGVVGTWNVDTRKYSVTNMTTDTGYVDFTVKYMEITATKRFSISKNKQGRQGEQGPQGIPGKDGGDGTDGRTSYFHVMYAPIDNPTASQMTKEPDAYIGTYVDFSATDSREPAVYNWVKIEGADGKDGANGIPGKNGIDGKTSYLHIKYSDDGSTFTGNAGETPGKWMGQYVDFTQADSLVFSDYAWVKVQGPQGVQGPKGTDGKQYYTWLKYADTPSSGMSDSPTGKAYIGLAYNKETATESNNYADYTWSLVKGEKGDTGISGPKGADGKTYYTWVKYADNSSGSGMSDSPEGKAYIGLAYNKATAAESNNPADYMWSLIKGDKGDKGEQGIQGPVGPSGKSSYFFVRFSKNANGNPMTTSPNGAVYMGTAITETNTAPSSYTSYVWAKILGDDGAQGPQGEKGTPGTKGEDGLTPYLHIKYSNDGKTFTANNGETPGAWMGTYVDFTEADSSVFSTYTWKKIEGDKGEPGVAGRTYFINASTVIIKRGQDGRISPTSVTFSAYYRDGDSSERTPYYGRFVVSESIDGETWETRYTSETDETSKGYVPTATATALKCVLYAAGGTQTEMDQQTVSIVVDVSNLTQEIIFDTLTNNGEDQGIYLKDGKVYINMTYARGGTLVLGGLNDTNGLLQVRDKSDQEIGRFGSDGIVIENGSFTTRTDTATAKINGGKIHVFYRGTEVGSIGANRHVISEEYTGLVFDLEPGGTYMAWASMNEGATAYTAKLLYSNKDLDNYAAGYLNLGTKLDTRGYNIMLGSGGILKSWSIASGFMTDNFSVTKRDNNATYLSATPSGSHLYTDLNMHGNSITNQSDARLKDNITDTEDMLSVINSIEIKSFDWLTNGKHVGAGIIAQQLRQIIPELVSEDDNGLLGVNYVGLIPYLIKAIQELYAVVMPVNLMRLEEDVAVYEYTTEEKMAAVELAKPPIYEDVEPEEMIIRKDM</sequence>
<gene>
    <name evidence="4" type="ORF">PMF13cell1_05637</name>
</gene>
<reference evidence="4 5" key="1">
    <citation type="submission" date="2019-01" db="EMBL/GenBank/DDBJ databases">
        <title>PMF-metabolizing Aryl O-demethylase.</title>
        <authorList>
            <person name="Kim M."/>
        </authorList>
    </citation>
    <scope>NUCLEOTIDE SEQUENCE [LARGE SCALE GENOMIC DNA]</scope>
    <source>
        <strain evidence="4 5">PMF1</strain>
    </source>
</reference>
<keyword evidence="1" id="KW-0175">Coiled coil</keyword>
<accession>A0A4P6M885</accession>
<evidence type="ECO:0000256" key="1">
    <source>
        <dbReference type="SAM" id="Coils"/>
    </source>
</evidence>
<evidence type="ECO:0000256" key="2">
    <source>
        <dbReference type="SAM" id="MobiDB-lite"/>
    </source>
</evidence>
<evidence type="ECO:0000313" key="5">
    <source>
        <dbReference type="Proteomes" id="UP000289794"/>
    </source>
</evidence>
<dbReference type="PANTHER" id="PTHR24637">
    <property type="entry name" value="COLLAGEN"/>
    <property type="match status" value="1"/>
</dbReference>
<name>A0A4P6M885_9FIRM</name>
<protein>
    <recommendedName>
        <fullName evidence="3">Peptidase S74 domain-containing protein</fullName>
    </recommendedName>
</protein>
<dbReference type="RefSeq" id="WP_130182915.1">
    <property type="nucleotide sequence ID" value="NZ_CP035945.1"/>
</dbReference>